<proteinExistence type="inferred from homology"/>
<dbReference type="InterPro" id="IPR002347">
    <property type="entry name" value="SDR_fam"/>
</dbReference>
<evidence type="ECO:0000256" key="1">
    <source>
        <dbReference type="ARBA" id="ARBA00006484"/>
    </source>
</evidence>
<dbReference type="FunFam" id="3.40.50.720:FF:000084">
    <property type="entry name" value="Short-chain dehydrogenase reductase"/>
    <property type="match status" value="1"/>
</dbReference>
<dbReference type="RefSeq" id="WP_057839661.1">
    <property type="nucleotide sequence ID" value="NZ_LLXZ01000197.1"/>
</dbReference>
<dbReference type="InterPro" id="IPR050259">
    <property type="entry name" value="SDR"/>
</dbReference>
<evidence type="ECO:0000313" key="4">
    <source>
        <dbReference type="Proteomes" id="UP000050863"/>
    </source>
</evidence>
<dbReference type="Gene3D" id="3.40.50.720">
    <property type="entry name" value="NAD(P)-binding Rossmann-like Domain"/>
    <property type="match status" value="1"/>
</dbReference>
<dbReference type="STRING" id="280332.CQ12_08840"/>
<accession>A0A0R3KNK1</accession>
<sequence length="265" mass="28145">MNLDLTDKTALVTGSTRGIGLATAIGLAQMGAAVIVNGREQTAVGEAVAKVREAAPSAKVHAAAFDLGDAVGCAALVAQFPDVDILVNNLGIYEPKGFFEIEDADWSKMFEVNVMSGVRLTRHYLKRMLDHKDWGRVVFVSSESGVFIPKEMVHYGFSKAAQLVIARGAAETTKGTNVTVNSVMPGPTWVEMAPVRLAARAKAAGTTVDDLVSRTFSERRPASLLQRYAKPEEVANLICYVCSKASSATNGAALRADGGIVTNPF</sequence>
<dbReference type="Pfam" id="PF00106">
    <property type="entry name" value="adh_short"/>
    <property type="match status" value="1"/>
</dbReference>
<evidence type="ECO:0000259" key="2">
    <source>
        <dbReference type="SMART" id="SM00822"/>
    </source>
</evidence>
<organism evidence="3 4">
    <name type="scientific">Bradyrhizobium jicamae</name>
    <dbReference type="NCBI Taxonomy" id="280332"/>
    <lineage>
        <taxon>Bacteria</taxon>
        <taxon>Pseudomonadati</taxon>
        <taxon>Pseudomonadota</taxon>
        <taxon>Alphaproteobacteria</taxon>
        <taxon>Hyphomicrobiales</taxon>
        <taxon>Nitrobacteraceae</taxon>
        <taxon>Bradyrhizobium</taxon>
    </lineage>
</organism>
<dbReference type="Proteomes" id="UP000050863">
    <property type="component" value="Unassembled WGS sequence"/>
</dbReference>
<feature type="domain" description="Ketoreductase" evidence="2">
    <location>
        <begin position="8"/>
        <end position="192"/>
    </location>
</feature>
<name>A0A0R3KNK1_9BRAD</name>
<comment type="caution">
    <text evidence="3">The sequence shown here is derived from an EMBL/GenBank/DDBJ whole genome shotgun (WGS) entry which is preliminary data.</text>
</comment>
<dbReference type="PRINTS" id="PR00081">
    <property type="entry name" value="GDHRDH"/>
</dbReference>
<dbReference type="OrthoDB" id="9793325at2"/>
<evidence type="ECO:0000313" key="3">
    <source>
        <dbReference type="EMBL" id="KRQ96557.1"/>
    </source>
</evidence>
<dbReference type="SMART" id="SM00822">
    <property type="entry name" value="PKS_KR"/>
    <property type="match status" value="1"/>
</dbReference>
<keyword evidence="4" id="KW-1185">Reference proteome</keyword>
<dbReference type="InterPro" id="IPR057326">
    <property type="entry name" value="KR_dom"/>
</dbReference>
<dbReference type="PANTHER" id="PTHR42879">
    <property type="entry name" value="3-OXOACYL-(ACYL-CARRIER-PROTEIN) REDUCTASE"/>
    <property type="match status" value="1"/>
</dbReference>
<dbReference type="EMBL" id="LLXZ01000197">
    <property type="protein sequence ID" value="KRQ96557.1"/>
    <property type="molecule type" value="Genomic_DNA"/>
</dbReference>
<dbReference type="SUPFAM" id="SSF51735">
    <property type="entry name" value="NAD(P)-binding Rossmann-fold domains"/>
    <property type="match status" value="1"/>
</dbReference>
<dbReference type="CDD" id="cd05233">
    <property type="entry name" value="SDR_c"/>
    <property type="match status" value="1"/>
</dbReference>
<reference evidence="3 4" key="1">
    <citation type="submission" date="2014-03" db="EMBL/GenBank/DDBJ databases">
        <title>Bradyrhizobium valentinum sp. nov., isolated from effective nodules of Lupinus mariae-josephae, a lupine endemic of basic-lime soils in Eastern Spain.</title>
        <authorList>
            <person name="Duran D."/>
            <person name="Rey L."/>
            <person name="Navarro A."/>
            <person name="Busquets A."/>
            <person name="Imperial J."/>
            <person name="Ruiz-Argueso T."/>
        </authorList>
    </citation>
    <scope>NUCLEOTIDE SEQUENCE [LARGE SCALE GENOMIC DNA]</scope>
    <source>
        <strain evidence="3 4">PAC68</strain>
    </source>
</reference>
<dbReference type="InterPro" id="IPR036291">
    <property type="entry name" value="NAD(P)-bd_dom_sf"/>
</dbReference>
<comment type="similarity">
    <text evidence="1">Belongs to the short-chain dehydrogenases/reductases (SDR) family.</text>
</comment>
<protein>
    <submittedName>
        <fullName evidence="3">Oxidoreductase</fullName>
    </submittedName>
</protein>
<gene>
    <name evidence="3" type="ORF">CQ12_08840</name>
</gene>
<dbReference type="AlphaFoldDB" id="A0A0R3KNK1"/>
<dbReference type="PANTHER" id="PTHR42879:SF2">
    <property type="entry name" value="3-OXOACYL-[ACYL-CARRIER-PROTEIN] REDUCTASE FABG"/>
    <property type="match status" value="1"/>
</dbReference>